<dbReference type="RefSeq" id="XP_068362902.1">
    <property type="nucleotide sequence ID" value="XM_068501815.1"/>
</dbReference>
<dbReference type="VEuPathDB" id="TrichDB:TRFO_21189"/>
<reference evidence="3" key="1">
    <citation type="submission" date="2016-10" db="EMBL/GenBank/DDBJ databases">
        <authorList>
            <person name="Benchimol M."/>
            <person name="Almeida L.G."/>
            <person name="Vasconcelos A.T."/>
            <person name="Perreira-Neves A."/>
            <person name="Rosa I.A."/>
            <person name="Tasca T."/>
            <person name="Bogo M.R."/>
            <person name="de Souza W."/>
        </authorList>
    </citation>
    <scope>NUCLEOTIDE SEQUENCE [LARGE SCALE GENOMIC DNA]</scope>
    <source>
        <strain evidence="3">K</strain>
    </source>
</reference>
<proteinExistence type="predicted"/>
<keyword evidence="4" id="KW-1185">Reference proteome</keyword>
<dbReference type="GeneID" id="94836519"/>
<name>A0A1J4KJA5_9EUKA</name>
<evidence type="ECO:0000256" key="2">
    <source>
        <dbReference type="SAM" id="MobiDB-lite"/>
    </source>
</evidence>
<dbReference type="EMBL" id="MLAK01000630">
    <property type="protein sequence ID" value="OHT09766.1"/>
    <property type="molecule type" value="Genomic_DNA"/>
</dbReference>
<feature type="coiled-coil region" evidence="1">
    <location>
        <begin position="752"/>
        <end position="868"/>
    </location>
</feature>
<evidence type="ECO:0000256" key="1">
    <source>
        <dbReference type="SAM" id="Coils"/>
    </source>
</evidence>
<comment type="caution">
    <text evidence="3">The sequence shown here is derived from an EMBL/GenBank/DDBJ whole genome shotgun (WGS) entry which is preliminary data.</text>
</comment>
<keyword evidence="1" id="KW-0175">Coiled coil</keyword>
<feature type="coiled-coil region" evidence="1">
    <location>
        <begin position="632"/>
        <end position="694"/>
    </location>
</feature>
<sequence>MNSHVIPIAHSEKDENPNGHFFQMKGKIFPKRFRFLAVTSSMSKAAPQFTADSDLHSHISDAVQQLNSEITDDNPATPYLATYNKMFYLFDEAYQRNLKLVQFCREMNSVVIVNANKISDILKYTTENRNILETLKSEYDKAKLQLELSQTGESETREELINLRKQYLEIKKALQPSEEVHKELERNEQIVSDIHEQIETTNQLLNDIQSDQIWFQNEIDRMETDLQNCEDQILTTIEEKNQTKEDIKIIENKIENFSDEKESKINPIEEKRKNVNELQQINNDMMVQIQSMKMENSNIRQKNSKHPNKLRELKKFTQGNIDKKIFLDNQIKKISQNIIDFNNQDVNLSQDYESNLAEYTRLYNQHMKNQQEKAELMEKSRQMRLQLINLQFLMTKKANDNKTNNRVLMQEKVEASNQRKEFQEEIFLSHKMNNMTNNITTETTHKKQSLARMKEKISKLNSEIYAKTIETNDIQTKILNIHENVENGIIENNNLLEKHKYLKTRIDQQTELIDKLVQEKMQFKRQFEKTRNEQSELQSQYDQLVSSIEMMTDKIDKIIEDTKMSKVMKVEANITSESLDKMKTTALEGIEASRNATQKLQAEQRSLTRVLEETDRNHTLHVKEYHIVVNNLEMLKSQLDIKKRQSEQLKSEIDSGEAYRQKSEKLFNENMKQIFKLQDELKAKQKRTAELEKKVDHVIDLQNEEKRFIDMLAIERKRKMTLYGLFNSKIHITPSMITGAVDNETVLQHQYYLNLNQRIVDAMNTLEGLQKTRDELQKKLDTMKERMCNFTVDQVKDYIQTYNENLKEKEKEIAKYQELLRGNLNEAAHKREKNEAARLQVSQRKSIAQSLKQSNRELRNELESFITEPSVVMYPESSPRLKNMSRVPSLTIHQNRGKFADLPPVKIHSQRYRHKSPAPKIKMPKPMASPRYNYNRYALK</sequence>
<feature type="coiled-coil region" evidence="1">
    <location>
        <begin position="506"/>
        <end position="540"/>
    </location>
</feature>
<dbReference type="AlphaFoldDB" id="A0A1J4KJA5"/>
<evidence type="ECO:0000313" key="3">
    <source>
        <dbReference type="EMBL" id="OHT09766.1"/>
    </source>
</evidence>
<feature type="region of interest" description="Disordered" evidence="2">
    <location>
        <begin position="910"/>
        <end position="940"/>
    </location>
</feature>
<protein>
    <submittedName>
        <fullName evidence="3">Uncharacterized protein</fullName>
    </submittedName>
</protein>
<accession>A0A1J4KJA5</accession>
<dbReference type="Proteomes" id="UP000179807">
    <property type="component" value="Unassembled WGS sequence"/>
</dbReference>
<feature type="coiled-coil region" evidence="1">
    <location>
        <begin position="219"/>
        <end position="295"/>
    </location>
</feature>
<organism evidence="3 4">
    <name type="scientific">Tritrichomonas foetus</name>
    <dbReference type="NCBI Taxonomy" id="1144522"/>
    <lineage>
        <taxon>Eukaryota</taxon>
        <taxon>Metamonada</taxon>
        <taxon>Parabasalia</taxon>
        <taxon>Tritrichomonadida</taxon>
        <taxon>Tritrichomonadidae</taxon>
        <taxon>Tritrichomonas</taxon>
    </lineage>
</organism>
<feature type="compositionally biased region" description="Low complexity" evidence="2">
    <location>
        <begin position="918"/>
        <end position="930"/>
    </location>
</feature>
<gene>
    <name evidence="3" type="ORF">TRFO_21189</name>
</gene>
<evidence type="ECO:0000313" key="4">
    <source>
        <dbReference type="Proteomes" id="UP000179807"/>
    </source>
</evidence>